<keyword evidence="2" id="KW-0805">Transcription regulation</keyword>
<evidence type="ECO:0000313" key="7">
    <source>
        <dbReference type="EMBL" id="CAL0327024.1"/>
    </source>
</evidence>
<sequence length="97" mass="11082">MASNSTWTLKQNKKFESALAIFDKDTPDRWENVARVVGGKTVEEVKLHYENLVEDLKMIEEGHVPIPKYTKVAEGGCSSFNGNEEKQRIKMENLILQ</sequence>
<dbReference type="CDD" id="cd00167">
    <property type="entry name" value="SANT"/>
    <property type="match status" value="1"/>
</dbReference>
<dbReference type="PANTHER" id="PTHR43952">
    <property type="entry name" value="MYB FAMILY TRANSCRIPTION FACTOR-RELATED"/>
    <property type="match status" value="1"/>
</dbReference>
<evidence type="ECO:0000256" key="4">
    <source>
        <dbReference type="ARBA" id="ARBA00023242"/>
    </source>
</evidence>
<dbReference type="InterPro" id="IPR044636">
    <property type="entry name" value="RADIALIS-like"/>
</dbReference>
<dbReference type="EMBL" id="CAXHTB010000020">
    <property type="protein sequence ID" value="CAL0327024.1"/>
    <property type="molecule type" value="Genomic_DNA"/>
</dbReference>
<reference evidence="7 8" key="1">
    <citation type="submission" date="2024-03" db="EMBL/GenBank/DDBJ databases">
        <authorList>
            <person name="Martinez-Hernandez J."/>
        </authorList>
    </citation>
    <scope>NUCLEOTIDE SEQUENCE [LARGE SCALE GENOMIC DNA]</scope>
</reference>
<evidence type="ECO:0000259" key="6">
    <source>
        <dbReference type="PROSITE" id="PS51293"/>
    </source>
</evidence>
<keyword evidence="8" id="KW-1185">Reference proteome</keyword>
<accession>A0AAV1Y0Q5</accession>
<feature type="domain" description="Myb-like" evidence="5">
    <location>
        <begin position="1"/>
        <end position="53"/>
    </location>
</feature>
<dbReference type="Gene3D" id="1.10.10.60">
    <property type="entry name" value="Homeodomain-like"/>
    <property type="match status" value="1"/>
</dbReference>
<feature type="domain" description="SANT" evidence="6">
    <location>
        <begin position="2"/>
        <end position="57"/>
    </location>
</feature>
<keyword evidence="3" id="KW-0804">Transcription</keyword>
<evidence type="ECO:0000256" key="2">
    <source>
        <dbReference type="ARBA" id="ARBA00023015"/>
    </source>
</evidence>
<name>A0AAV1Y0Q5_LUPLU</name>
<dbReference type="GO" id="GO:0003700">
    <property type="term" value="F:DNA-binding transcription factor activity"/>
    <property type="evidence" value="ECO:0007669"/>
    <property type="project" value="InterPro"/>
</dbReference>
<dbReference type="Pfam" id="PF00249">
    <property type="entry name" value="Myb_DNA-binding"/>
    <property type="match status" value="1"/>
</dbReference>
<dbReference type="SMART" id="SM00717">
    <property type="entry name" value="SANT"/>
    <property type="match status" value="1"/>
</dbReference>
<evidence type="ECO:0000256" key="1">
    <source>
        <dbReference type="ARBA" id="ARBA00004123"/>
    </source>
</evidence>
<proteinExistence type="predicted"/>
<gene>
    <name evidence="7" type="ORF">LLUT_LOCUS28084</name>
</gene>
<dbReference type="PROSITE" id="PS51293">
    <property type="entry name" value="SANT"/>
    <property type="match status" value="1"/>
</dbReference>
<evidence type="ECO:0000313" key="8">
    <source>
        <dbReference type="Proteomes" id="UP001497480"/>
    </source>
</evidence>
<organism evidence="7 8">
    <name type="scientific">Lupinus luteus</name>
    <name type="common">European yellow lupine</name>
    <dbReference type="NCBI Taxonomy" id="3873"/>
    <lineage>
        <taxon>Eukaryota</taxon>
        <taxon>Viridiplantae</taxon>
        <taxon>Streptophyta</taxon>
        <taxon>Embryophyta</taxon>
        <taxon>Tracheophyta</taxon>
        <taxon>Spermatophyta</taxon>
        <taxon>Magnoliopsida</taxon>
        <taxon>eudicotyledons</taxon>
        <taxon>Gunneridae</taxon>
        <taxon>Pentapetalae</taxon>
        <taxon>rosids</taxon>
        <taxon>fabids</taxon>
        <taxon>Fabales</taxon>
        <taxon>Fabaceae</taxon>
        <taxon>Papilionoideae</taxon>
        <taxon>50 kb inversion clade</taxon>
        <taxon>genistoids sensu lato</taxon>
        <taxon>core genistoids</taxon>
        <taxon>Genisteae</taxon>
        <taxon>Lupinus</taxon>
    </lineage>
</organism>
<comment type="subcellular location">
    <subcellularLocation>
        <location evidence="1">Nucleus</location>
    </subcellularLocation>
</comment>
<keyword evidence="4" id="KW-0539">Nucleus</keyword>
<dbReference type="SUPFAM" id="SSF46689">
    <property type="entry name" value="Homeodomain-like"/>
    <property type="match status" value="1"/>
</dbReference>
<dbReference type="GO" id="GO:0005634">
    <property type="term" value="C:nucleus"/>
    <property type="evidence" value="ECO:0007669"/>
    <property type="project" value="UniProtKB-SubCell"/>
</dbReference>
<comment type="caution">
    <text evidence="7">The sequence shown here is derived from an EMBL/GenBank/DDBJ whole genome shotgun (WGS) entry which is preliminary data.</text>
</comment>
<dbReference type="InterPro" id="IPR001005">
    <property type="entry name" value="SANT/Myb"/>
</dbReference>
<dbReference type="PROSITE" id="PS50090">
    <property type="entry name" value="MYB_LIKE"/>
    <property type="match status" value="1"/>
</dbReference>
<evidence type="ECO:0000259" key="5">
    <source>
        <dbReference type="PROSITE" id="PS50090"/>
    </source>
</evidence>
<dbReference type="InterPro" id="IPR009057">
    <property type="entry name" value="Homeodomain-like_sf"/>
</dbReference>
<dbReference type="AlphaFoldDB" id="A0AAV1Y0Q5"/>
<evidence type="ECO:0000256" key="3">
    <source>
        <dbReference type="ARBA" id="ARBA00023163"/>
    </source>
</evidence>
<dbReference type="PANTHER" id="PTHR43952:SF72">
    <property type="entry name" value="MYB-LIKE DOMAIN-CONTAINING PROTEIN"/>
    <property type="match status" value="1"/>
</dbReference>
<dbReference type="FunFam" id="1.10.10.60:FF:000154">
    <property type="entry name" value="Transcription factor SRM1"/>
    <property type="match status" value="1"/>
</dbReference>
<dbReference type="InterPro" id="IPR017884">
    <property type="entry name" value="SANT_dom"/>
</dbReference>
<protein>
    <submittedName>
        <fullName evidence="7">Uncharacterized protein</fullName>
    </submittedName>
</protein>
<dbReference type="Proteomes" id="UP001497480">
    <property type="component" value="Unassembled WGS sequence"/>
</dbReference>